<keyword evidence="5 7" id="KW-1133">Transmembrane helix</keyword>
<feature type="transmembrane region" description="Helical" evidence="7">
    <location>
        <begin position="118"/>
        <end position="139"/>
    </location>
</feature>
<dbReference type="CDD" id="cd17321">
    <property type="entry name" value="MFS_MMR_MDR_like"/>
    <property type="match status" value="1"/>
</dbReference>
<dbReference type="GO" id="GO:0022857">
    <property type="term" value="F:transmembrane transporter activity"/>
    <property type="evidence" value="ECO:0007669"/>
    <property type="project" value="InterPro"/>
</dbReference>
<keyword evidence="3" id="KW-1003">Cell membrane</keyword>
<keyword evidence="10" id="KW-1185">Reference proteome</keyword>
<evidence type="ECO:0000256" key="3">
    <source>
        <dbReference type="ARBA" id="ARBA00022475"/>
    </source>
</evidence>
<organism evidence="9 10">
    <name type="scientific">Microbispora rosea</name>
    <dbReference type="NCBI Taxonomy" id="58117"/>
    <lineage>
        <taxon>Bacteria</taxon>
        <taxon>Bacillati</taxon>
        <taxon>Actinomycetota</taxon>
        <taxon>Actinomycetes</taxon>
        <taxon>Streptosporangiales</taxon>
        <taxon>Streptosporangiaceae</taxon>
        <taxon>Microbispora</taxon>
    </lineage>
</organism>
<gene>
    <name evidence="9" type="ORF">SAMN05421833_106160</name>
</gene>
<protein>
    <submittedName>
        <fullName evidence="9">MFS transporter, DHA2 family, multidrug resistance protein</fullName>
    </submittedName>
</protein>
<evidence type="ECO:0000256" key="6">
    <source>
        <dbReference type="ARBA" id="ARBA00023136"/>
    </source>
</evidence>
<feature type="transmembrane region" description="Helical" evidence="7">
    <location>
        <begin position="244"/>
        <end position="261"/>
    </location>
</feature>
<dbReference type="PRINTS" id="PR01036">
    <property type="entry name" value="TCRTETB"/>
</dbReference>
<feature type="transmembrane region" description="Helical" evidence="7">
    <location>
        <begin position="93"/>
        <end position="112"/>
    </location>
</feature>
<feature type="transmembrane region" description="Helical" evidence="7">
    <location>
        <begin position="373"/>
        <end position="394"/>
    </location>
</feature>
<dbReference type="SUPFAM" id="SSF103473">
    <property type="entry name" value="MFS general substrate transporter"/>
    <property type="match status" value="1"/>
</dbReference>
<dbReference type="Gene3D" id="1.20.1720.10">
    <property type="entry name" value="Multidrug resistance protein D"/>
    <property type="match status" value="2"/>
</dbReference>
<evidence type="ECO:0000313" key="10">
    <source>
        <dbReference type="Proteomes" id="UP000186096"/>
    </source>
</evidence>
<evidence type="ECO:0000256" key="1">
    <source>
        <dbReference type="ARBA" id="ARBA00004651"/>
    </source>
</evidence>
<proteinExistence type="predicted"/>
<dbReference type="RefSeq" id="WP_204053579.1">
    <property type="nucleotide sequence ID" value="NZ_CP192071.1"/>
</dbReference>
<evidence type="ECO:0000256" key="5">
    <source>
        <dbReference type="ARBA" id="ARBA00022989"/>
    </source>
</evidence>
<feature type="transmembrane region" description="Helical" evidence="7">
    <location>
        <begin position="319"/>
        <end position="340"/>
    </location>
</feature>
<dbReference type="GeneID" id="97495398"/>
<feature type="transmembrane region" description="Helical" evidence="7">
    <location>
        <begin position="61"/>
        <end position="81"/>
    </location>
</feature>
<comment type="subcellular location">
    <subcellularLocation>
        <location evidence="1">Cell membrane</location>
        <topology evidence="1">Multi-pass membrane protein</topology>
    </subcellularLocation>
</comment>
<feature type="transmembrane region" description="Helical" evidence="7">
    <location>
        <begin position="213"/>
        <end position="232"/>
    </location>
</feature>
<evidence type="ECO:0000259" key="8">
    <source>
        <dbReference type="PROSITE" id="PS50850"/>
    </source>
</evidence>
<dbReference type="PROSITE" id="PS50850">
    <property type="entry name" value="MFS"/>
    <property type="match status" value="1"/>
</dbReference>
<feature type="transmembrane region" description="Helical" evidence="7">
    <location>
        <begin position="486"/>
        <end position="509"/>
    </location>
</feature>
<keyword evidence="4 7" id="KW-0812">Transmembrane</keyword>
<feature type="transmembrane region" description="Helical" evidence="7">
    <location>
        <begin position="27"/>
        <end position="49"/>
    </location>
</feature>
<evidence type="ECO:0000256" key="4">
    <source>
        <dbReference type="ARBA" id="ARBA00022692"/>
    </source>
</evidence>
<feature type="transmembrane region" description="Helical" evidence="7">
    <location>
        <begin position="151"/>
        <end position="171"/>
    </location>
</feature>
<dbReference type="InterPro" id="IPR036259">
    <property type="entry name" value="MFS_trans_sf"/>
</dbReference>
<dbReference type="InterPro" id="IPR020846">
    <property type="entry name" value="MFS_dom"/>
</dbReference>
<dbReference type="PANTHER" id="PTHR42718">
    <property type="entry name" value="MAJOR FACILITATOR SUPERFAMILY MULTIDRUG TRANSPORTER MFSC"/>
    <property type="match status" value="1"/>
</dbReference>
<feature type="transmembrane region" description="Helical" evidence="7">
    <location>
        <begin position="282"/>
        <end position="307"/>
    </location>
</feature>
<dbReference type="InterPro" id="IPR011701">
    <property type="entry name" value="MFS"/>
</dbReference>
<dbReference type="STRING" id="58117.SAMN05421833_106160"/>
<dbReference type="AlphaFoldDB" id="A0A1N6YJ72"/>
<keyword evidence="2" id="KW-0813">Transport</keyword>
<dbReference type="GO" id="GO:0005886">
    <property type="term" value="C:plasma membrane"/>
    <property type="evidence" value="ECO:0007669"/>
    <property type="project" value="UniProtKB-SubCell"/>
</dbReference>
<accession>A0A1N6YJ72</accession>
<keyword evidence="6 7" id="KW-0472">Membrane</keyword>
<feature type="transmembrane region" description="Helical" evidence="7">
    <location>
        <begin position="347"/>
        <end position="367"/>
    </location>
</feature>
<dbReference type="EMBL" id="FTNI01000006">
    <property type="protein sequence ID" value="SIR14618.1"/>
    <property type="molecule type" value="Genomic_DNA"/>
</dbReference>
<dbReference type="Pfam" id="PF07690">
    <property type="entry name" value="MFS_1"/>
    <property type="match status" value="1"/>
</dbReference>
<feature type="transmembrane region" description="Helical" evidence="7">
    <location>
        <begin position="415"/>
        <end position="437"/>
    </location>
</feature>
<feature type="transmembrane region" description="Helical" evidence="7">
    <location>
        <begin position="177"/>
        <end position="201"/>
    </location>
</feature>
<evidence type="ECO:0000256" key="7">
    <source>
        <dbReference type="SAM" id="Phobius"/>
    </source>
</evidence>
<evidence type="ECO:0000256" key="2">
    <source>
        <dbReference type="ARBA" id="ARBA00022448"/>
    </source>
</evidence>
<dbReference type="Proteomes" id="UP000186096">
    <property type="component" value="Unassembled WGS sequence"/>
</dbReference>
<reference evidence="10" key="1">
    <citation type="submission" date="2017-01" db="EMBL/GenBank/DDBJ databases">
        <authorList>
            <person name="Varghese N."/>
            <person name="Submissions S."/>
        </authorList>
    </citation>
    <scope>NUCLEOTIDE SEQUENCE [LARGE SCALE GENOMIC DNA]</scope>
    <source>
        <strain evidence="10">ATCC 12950</strain>
    </source>
</reference>
<sequence>MIMVSVESATVRAAGALREHRASRWSVLVLLCFSLLLIAVDATVLHIAVPALTAALEPSSVQLLWIIDIYSLVVAPLLVTFGTLGDRYGRRPFVLGGYVVFGLASLSAAFAATPLALIVSRAFLGVGGAMIMPATLSIIRQVFTDRRERAIALGVWSAVAAAGAAVGPLIGGVLVEHLWWGAVFLINVPLLLVALPLAVRILPASPRRADHPWDALSAALSTVGILAVAFGLKEAGSGHTLGRGLSLAVLVAGVALLVWFVRRQRRLPFPLLDIGLFAQRGFATGVGCVLLSIFALVGLELMLAQYLQLVLGLSPLQAAVRMLPLMVAAIAGGLAAAHVLGRVGLRATVGGGLALTALSLTPVLTWGTEQHPVMLTACFVGIGFGVEVALLAASDTIMATVPESRAGGAAAIEETAYELGAGLGIAVLGTITTIVYAPSLTSVPGIPAGLMAQARESLAAAAHVADETGTTGTALLEAARAAFVTALHSTIVVSLALLALTALAVALLLPRHVPTPASADAEESDGVRT</sequence>
<feature type="domain" description="Major facilitator superfamily (MFS) profile" evidence="8">
    <location>
        <begin position="27"/>
        <end position="513"/>
    </location>
</feature>
<evidence type="ECO:0000313" key="9">
    <source>
        <dbReference type="EMBL" id="SIR14618.1"/>
    </source>
</evidence>
<dbReference type="PANTHER" id="PTHR42718:SF47">
    <property type="entry name" value="METHYL VIOLOGEN RESISTANCE PROTEIN SMVA"/>
    <property type="match status" value="1"/>
</dbReference>
<name>A0A1N6YJ72_9ACTN</name>